<dbReference type="CDD" id="cd00761">
    <property type="entry name" value="Glyco_tranf_GTA_type"/>
    <property type="match status" value="1"/>
</dbReference>
<dbReference type="CAZy" id="GT2">
    <property type="family name" value="Glycosyltransferase Family 2"/>
</dbReference>
<accession>D2Q666</accession>
<dbReference type="Gene3D" id="3.90.550.10">
    <property type="entry name" value="Spore Coat Polysaccharide Biosynthesis Protein SpsA, Chain A"/>
    <property type="match status" value="1"/>
</dbReference>
<dbReference type="SUPFAM" id="SSF53448">
    <property type="entry name" value="Nucleotide-diphospho-sugar transferases"/>
    <property type="match status" value="1"/>
</dbReference>
<dbReference type="eggNOG" id="COG0463">
    <property type="taxonomic scope" value="Bacteria"/>
</dbReference>
<dbReference type="GeneID" id="31607001"/>
<gene>
    <name evidence="4" type="ordered locus">BDP_1848</name>
</gene>
<dbReference type="KEGG" id="bde:BDP_1848"/>
<dbReference type="STRING" id="401473.BDP_1848"/>
<dbReference type="EC" id="2.4.1.212" evidence="4"/>
<proteinExistence type="predicted"/>
<dbReference type="Pfam" id="PF00535">
    <property type="entry name" value="Glycos_transf_2"/>
    <property type="match status" value="1"/>
</dbReference>
<dbReference type="PANTHER" id="PTHR22916">
    <property type="entry name" value="GLYCOSYLTRANSFERASE"/>
    <property type="match status" value="1"/>
</dbReference>
<evidence type="ECO:0000259" key="3">
    <source>
        <dbReference type="Pfam" id="PF00535"/>
    </source>
</evidence>
<organism evidence="4 5">
    <name type="scientific">Bifidobacterium dentium (strain ATCC 27534 / DSM 20436 / JCM 1195 / Bd1)</name>
    <dbReference type="NCBI Taxonomy" id="401473"/>
    <lineage>
        <taxon>Bacteria</taxon>
        <taxon>Bacillati</taxon>
        <taxon>Actinomycetota</taxon>
        <taxon>Actinomycetes</taxon>
        <taxon>Bifidobacteriales</taxon>
        <taxon>Bifidobacteriaceae</taxon>
        <taxon>Bifidobacterium</taxon>
    </lineage>
</organism>
<dbReference type="Proteomes" id="UP000008693">
    <property type="component" value="Chromosome"/>
</dbReference>
<evidence type="ECO:0000313" key="4">
    <source>
        <dbReference type="EMBL" id="ADB10431.1"/>
    </source>
</evidence>
<dbReference type="InterPro" id="IPR001173">
    <property type="entry name" value="Glyco_trans_2-like"/>
</dbReference>
<sequence length="329" mass="37296">MNTGTPLVSIIVPVYNTGNYLNVCVNSLLRQTYANIQVILVDDGSTDGSADLCDAWADKDSRVMVIHQANGGVSTARNAGLDAAEGDWLEFVDSDDWLEREAIEGLLGLVQSEHAQMAIFNYRSVLDEDTPYTVCEKTSDYRISSGVLSRKDALDVILAYSGVKGYAWNKFFSRELIERQNLRFDSKITMCEDLLFSVEYALLSTVTVGTDRCLYNYRNNPNSASHKLDLESVATCLEAHKRMVSIVPRESKSSVLASYAILAEELLLRTYANDDATHRDEYLAILRKYWWHALKRLRPSRYWMRILGGVFCPSLFYPIWNHEKGKHYA</sequence>
<dbReference type="InterPro" id="IPR029044">
    <property type="entry name" value="Nucleotide-diphossugar_trans"/>
</dbReference>
<feature type="domain" description="Glycosyltransferase 2-like" evidence="3">
    <location>
        <begin position="9"/>
        <end position="138"/>
    </location>
</feature>
<dbReference type="PANTHER" id="PTHR22916:SF51">
    <property type="entry name" value="GLYCOSYLTRANSFERASE EPSH-RELATED"/>
    <property type="match status" value="1"/>
</dbReference>
<name>D2Q666_BIFDB</name>
<dbReference type="HOGENOM" id="CLU_025996_25_1_11"/>
<protein>
    <submittedName>
        <fullName evidence="4">Glycosyl transferase, family 2</fullName>
        <ecNumber evidence="4">2.4.1.212</ecNumber>
    </submittedName>
</protein>
<keyword evidence="1 4" id="KW-0328">Glycosyltransferase</keyword>
<dbReference type="AlphaFoldDB" id="D2Q666"/>
<evidence type="ECO:0000256" key="2">
    <source>
        <dbReference type="ARBA" id="ARBA00022679"/>
    </source>
</evidence>
<keyword evidence="2 4" id="KW-0808">Transferase</keyword>
<dbReference type="GO" id="GO:0050501">
    <property type="term" value="F:hyaluronan synthase activity"/>
    <property type="evidence" value="ECO:0007669"/>
    <property type="project" value="UniProtKB-EC"/>
</dbReference>
<dbReference type="RefSeq" id="WP_003838904.1">
    <property type="nucleotide sequence ID" value="NC_013714.1"/>
</dbReference>
<reference evidence="4 5" key="1">
    <citation type="journal article" date="2009" name="PLoS Genet.">
        <title>The Bifidobacterium dentium Bd1 genome sequence reflects its genetic adaptation to the human oral cavity.</title>
        <authorList>
            <person name="Ventura M."/>
            <person name="Turroni F."/>
            <person name="Zomer A."/>
            <person name="Foroni E."/>
            <person name="Giubellini V."/>
            <person name="Bottacini F."/>
            <person name="Canchaya C."/>
            <person name="Claesson M.J."/>
            <person name="He F."/>
            <person name="Mantzourani M."/>
            <person name="Mulas L."/>
            <person name="Ferrarini A."/>
            <person name="Gao B."/>
            <person name="Delledonne M."/>
            <person name="Henrissat B."/>
            <person name="Coutinho P."/>
            <person name="Oggioni M."/>
            <person name="Gupta R.S."/>
            <person name="Zhang Z."/>
            <person name="Beighton D."/>
            <person name="Fitzgerald G.F."/>
            <person name="O'Toole P.W."/>
            <person name="van Sinderen D."/>
        </authorList>
    </citation>
    <scope>NUCLEOTIDE SEQUENCE [LARGE SCALE GENOMIC DNA]</scope>
    <source>
        <strain evidence="5">ATCC 27534 / DSM 20436 / JCM 1195 / Bd1</strain>
    </source>
</reference>
<evidence type="ECO:0000256" key="1">
    <source>
        <dbReference type="ARBA" id="ARBA00022676"/>
    </source>
</evidence>
<evidence type="ECO:0000313" key="5">
    <source>
        <dbReference type="Proteomes" id="UP000008693"/>
    </source>
</evidence>
<dbReference type="EMBL" id="CP001750">
    <property type="protein sequence ID" value="ADB10431.1"/>
    <property type="molecule type" value="Genomic_DNA"/>
</dbReference>
<keyword evidence="5" id="KW-1185">Reference proteome</keyword>